<evidence type="ECO:0000259" key="21">
    <source>
        <dbReference type="PROSITE" id="PS50110"/>
    </source>
</evidence>
<dbReference type="GO" id="GO:0000155">
    <property type="term" value="F:phosphorelay sensor kinase activity"/>
    <property type="evidence" value="ECO:0007669"/>
    <property type="project" value="InterPro"/>
</dbReference>
<dbReference type="InterPro" id="IPR003594">
    <property type="entry name" value="HATPase_dom"/>
</dbReference>
<feature type="domain" description="Response regulatory" evidence="21">
    <location>
        <begin position="520"/>
        <end position="641"/>
    </location>
</feature>
<evidence type="ECO:0000259" key="22">
    <source>
        <dbReference type="PROSITE" id="PS50885"/>
    </source>
</evidence>
<keyword evidence="6 24" id="KW-0808">Transferase</keyword>
<dbReference type="Gene3D" id="1.20.120.160">
    <property type="entry name" value="HPT domain"/>
    <property type="match status" value="1"/>
</dbReference>
<dbReference type="SMART" id="SM00304">
    <property type="entry name" value="HAMP"/>
    <property type="match status" value="1"/>
</dbReference>
<organism evidence="24 25">
    <name type="scientific">Desulforapulum autotrophicum (strain ATCC 43914 / DSM 3382 / VKM B-1955 / HRM2)</name>
    <name type="common">Desulfobacterium autotrophicum</name>
    <dbReference type="NCBI Taxonomy" id="177437"/>
    <lineage>
        <taxon>Bacteria</taxon>
        <taxon>Pseudomonadati</taxon>
        <taxon>Thermodesulfobacteriota</taxon>
        <taxon>Desulfobacteria</taxon>
        <taxon>Desulfobacterales</taxon>
        <taxon>Desulfobacteraceae</taxon>
        <taxon>Desulforapulum</taxon>
    </lineage>
</organism>
<dbReference type="Pfam" id="PF00672">
    <property type="entry name" value="HAMP"/>
    <property type="match status" value="1"/>
</dbReference>
<dbReference type="SUPFAM" id="SSF55874">
    <property type="entry name" value="ATPase domain of HSP90 chaperone/DNA topoisomerase II/histidine kinase"/>
    <property type="match status" value="1"/>
</dbReference>
<evidence type="ECO:0000256" key="19">
    <source>
        <dbReference type="SAM" id="Phobius"/>
    </source>
</evidence>
<evidence type="ECO:0000256" key="12">
    <source>
        <dbReference type="ARBA" id="ARBA00023012"/>
    </source>
</evidence>
<evidence type="ECO:0000256" key="13">
    <source>
        <dbReference type="ARBA" id="ARBA00023136"/>
    </source>
</evidence>
<dbReference type="SMART" id="SM00388">
    <property type="entry name" value="HisKA"/>
    <property type="match status" value="1"/>
</dbReference>
<dbReference type="SUPFAM" id="SSF47226">
    <property type="entry name" value="Histidine-containing phosphotransfer domain, HPT domain"/>
    <property type="match status" value="1"/>
</dbReference>
<dbReference type="EC" id="2.7.13.3" evidence="3"/>
<comment type="catalytic activity">
    <reaction evidence="1">
        <text>ATP + protein L-histidine = ADP + protein N-phospho-L-histidine.</text>
        <dbReference type="EC" id="2.7.13.3"/>
    </reaction>
</comment>
<evidence type="ECO:0000256" key="9">
    <source>
        <dbReference type="ARBA" id="ARBA00022777"/>
    </source>
</evidence>
<sequence length="941" mass="104844">MTQFFHNLSVKQKFNTIILGVCSTILLLTFTIAFISQWFLYQRNALEELQSLSKIIGDNSTAALLFQDDEALENNLHSLAQKTSILTSAIYRADGARVASFSRGGHQQISPQRVKNTELEEKGYMIHDGRIQILTPIILDNERVGTLYLQASMGDLYKLLLEAAGYLVLLLLGGLVLAVVLANRLQKIITGPVTQLTTAIQQISTEKNYRLRVKHKSKDEFGLLAEGFNNMLGQIQQRDEHLEEQVRNRTAELQLTMDKAIVLADEAQAASKAKSQFLANMSHEIRTPMNGVLGMAEMALDMNLTLEQQNAIETIKSSGESLLTIINDILDFSKIEAGKLEIETINFNLPALIEEIAQILAHRAHAKGLELIVDIAETLHPDMSSDPSRIRQVLTNLLSNAIKFTEQGEVYLKVESLKDMGDSEQVRFLVRDTGIGMTAEERKKLFQPFSQADESTTRKYGGTGLGLAISRQLVELMDGQINCTGNPGEGAEFWFDLTLKKTAGTRILAQTPTQELKGLSALVVDDNQTNRELLTHQMNSWGIKQEGAEDGLKGLTILHRAVEEKRPFDMVLLDMHMPHMDGLDVARLIRKDPTLERTKIIILTSVGIRGDAQLAREAGINIYLTKPVRQVDLYNSLVELMNGNYLEKKDLITQYHLKKELTTFNARVLLAEDNIINQQVAKGVLCKLGCRVELATNGLEAVSAAQKESYDIVFMDCQMPRMDGYEATGKIRWMEDLKSGQKRLPIIALTANALSGDREKCLAAGMDDYISKPFGKEKIIKVLKHWLPENLHSPSQANLSKKHPHGVSDQSPPMESKTIDTKVLNSIRDLQADGAEDLLTKIIKLFLEDTPGQLEKIKLALENSDIATLRLISHSLKSGSANLGALNLSALFRKMEENARNDSMEGASELFVQIEREFQKAVKSLSAEMVTDIETIDFRNG</sequence>
<name>C0QF75_DESAH</name>
<feature type="modified residue" description="Phosphohistidine" evidence="16">
    <location>
        <position position="874"/>
    </location>
</feature>
<dbReference type="Pfam" id="PF02518">
    <property type="entry name" value="HATPase_c"/>
    <property type="match status" value="1"/>
</dbReference>
<evidence type="ECO:0000256" key="5">
    <source>
        <dbReference type="ARBA" id="ARBA00022553"/>
    </source>
</evidence>
<dbReference type="InterPro" id="IPR011006">
    <property type="entry name" value="CheY-like_superfamily"/>
</dbReference>
<dbReference type="HOGENOM" id="CLU_000445_104_15_7"/>
<evidence type="ECO:0000256" key="8">
    <source>
        <dbReference type="ARBA" id="ARBA00022741"/>
    </source>
</evidence>
<evidence type="ECO:0000256" key="1">
    <source>
        <dbReference type="ARBA" id="ARBA00000085"/>
    </source>
</evidence>
<evidence type="ECO:0000313" key="25">
    <source>
        <dbReference type="Proteomes" id="UP000000442"/>
    </source>
</evidence>
<dbReference type="eggNOG" id="COG0784">
    <property type="taxonomic scope" value="Bacteria"/>
</dbReference>
<dbReference type="Gene3D" id="1.10.287.130">
    <property type="match status" value="1"/>
</dbReference>
<reference evidence="24 25" key="1">
    <citation type="journal article" date="2009" name="Environ. Microbiol.">
        <title>Genome sequence of Desulfobacterium autotrophicum HRM2, a marine sulfate reducer oxidizing organic carbon completely to carbon dioxide.</title>
        <authorList>
            <person name="Strittmatter A.W."/>
            <person name="Liesegang H."/>
            <person name="Rabus R."/>
            <person name="Decker I."/>
            <person name="Amann J."/>
            <person name="Andres S."/>
            <person name="Henne A."/>
            <person name="Fricke W.F."/>
            <person name="Martinez-Arias R."/>
            <person name="Bartels D."/>
            <person name="Goesmann A."/>
            <person name="Krause L."/>
            <person name="Puehler A."/>
            <person name="Klenk H.P."/>
            <person name="Richter M."/>
            <person name="Schuler M."/>
            <person name="Gloeckner F.O."/>
            <person name="Meyerdierks A."/>
            <person name="Gottschalk G."/>
            <person name="Amann R."/>
        </authorList>
    </citation>
    <scope>NUCLEOTIDE SEQUENCE [LARGE SCALE GENOMIC DNA]</scope>
    <source>
        <strain evidence="25">ATCC 43914 / DSM 3382 / HRM2</strain>
    </source>
</reference>
<dbReference type="CDD" id="cd06225">
    <property type="entry name" value="HAMP"/>
    <property type="match status" value="1"/>
</dbReference>
<protein>
    <recommendedName>
        <fullName evidence="15">Sensory/regulatory protein RpfC</fullName>
        <ecNumber evidence="3">2.7.13.3</ecNumber>
    </recommendedName>
</protein>
<evidence type="ECO:0000256" key="4">
    <source>
        <dbReference type="ARBA" id="ARBA00022475"/>
    </source>
</evidence>
<dbReference type="SMART" id="SM00387">
    <property type="entry name" value="HATPase_c"/>
    <property type="match status" value="1"/>
</dbReference>
<dbReference type="InterPro" id="IPR003661">
    <property type="entry name" value="HisK_dim/P_dom"/>
</dbReference>
<keyword evidence="25" id="KW-1185">Reference proteome</keyword>
<evidence type="ECO:0000256" key="17">
    <source>
        <dbReference type="PROSITE-ProRule" id="PRU00169"/>
    </source>
</evidence>
<dbReference type="InterPro" id="IPR004358">
    <property type="entry name" value="Sig_transdc_His_kin-like_C"/>
</dbReference>
<keyword evidence="5 17" id="KW-0597">Phosphoprotein</keyword>
<comment type="subunit">
    <text evidence="14">At low DSF concentrations, interacts with RpfF.</text>
</comment>
<dbReference type="Gene3D" id="3.30.565.10">
    <property type="entry name" value="Histidine kinase-like ATPase, C-terminal domain"/>
    <property type="match status" value="1"/>
</dbReference>
<evidence type="ECO:0000256" key="7">
    <source>
        <dbReference type="ARBA" id="ARBA00022692"/>
    </source>
</evidence>
<keyword evidence="13 19" id="KW-0472">Membrane</keyword>
<dbReference type="Pfam" id="PF00512">
    <property type="entry name" value="HisKA"/>
    <property type="match status" value="1"/>
</dbReference>
<dbReference type="Pfam" id="PF00072">
    <property type="entry name" value="Response_reg"/>
    <property type="match status" value="2"/>
</dbReference>
<dbReference type="PRINTS" id="PR00344">
    <property type="entry name" value="BCTRLSENSOR"/>
</dbReference>
<dbReference type="SUPFAM" id="SSF47384">
    <property type="entry name" value="Homodimeric domain of signal transducing histidine kinase"/>
    <property type="match status" value="1"/>
</dbReference>
<dbReference type="InterPro" id="IPR036641">
    <property type="entry name" value="HPT_dom_sf"/>
</dbReference>
<dbReference type="InterPro" id="IPR036890">
    <property type="entry name" value="HATPase_C_sf"/>
</dbReference>
<dbReference type="SMART" id="SM00448">
    <property type="entry name" value="REC"/>
    <property type="match status" value="2"/>
</dbReference>
<evidence type="ECO:0000256" key="3">
    <source>
        <dbReference type="ARBA" id="ARBA00012438"/>
    </source>
</evidence>
<dbReference type="PROSITE" id="PS50110">
    <property type="entry name" value="RESPONSE_REGULATORY"/>
    <property type="match status" value="2"/>
</dbReference>
<dbReference type="PANTHER" id="PTHR45339:SF1">
    <property type="entry name" value="HYBRID SIGNAL TRANSDUCTION HISTIDINE KINASE J"/>
    <property type="match status" value="1"/>
</dbReference>
<dbReference type="PROSITE" id="PS50885">
    <property type="entry name" value="HAMP"/>
    <property type="match status" value="1"/>
</dbReference>
<dbReference type="GO" id="GO:0005886">
    <property type="term" value="C:plasma membrane"/>
    <property type="evidence" value="ECO:0007669"/>
    <property type="project" value="UniProtKB-SubCell"/>
</dbReference>
<dbReference type="Pfam" id="PF17152">
    <property type="entry name" value="CHASE8"/>
    <property type="match status" value="1"/>
</dbReference>
<dbReference type="CDD" id="cd00082">
    <property type="entry name" value="HisKA"/>
    <property type="match status" value="1"/>
</dbReference>
<dbReference type="Pfam" id="PF01627">
    <property type="entry name" value="Hpt"/>
    <property type="match status" value="1"/>
</dbReference>
<proteinExistence type="predicted"/>
<evidence type="ECO:0000256" key="14">
    <source>
        <dbReference type="ARBA" id="ARBA00064003"/>
    </source>
</evidence>
<dbReference type="InterPro" id="IPR001789">
    <property type="entry name" value="Sig_transdc_resp-reg_receiver"/>
</dbReference>
<dbReference type="Proteomes" id="UP000000442">
    <property type="component" value="Chromosome"/>
</dbReference>
<dbReference type="FunFam" id="1.10.287.130:FF:000002">
    <property type="entry name" value="Two-component osmosensing histidine kinase"/>
    <property type="match status" value="1"/>
</dbReference>
<dbReference type="InterPro" id="IPR003660">
    <property type="entry name" value="HAMP_dom"/>
</dbReference>
<comment type="subcellular location">
    <subcellularLocation>
        <location evidence="2">Cell membrane</location>
        <topology evidence="2">Multi-pass membrane protein</topology>
    </subcellularLocation>
</comment>
<dbReference type="Gene3D" id="6.10.340.10">
    <property type="match status" value="1"/>
</dbReference>
<dbReference type="EMBL" id="CP001087">
    <property type="protein sequence ID" value="ACN17576.1"/>
    <property type="molecule type" value="Genomic_DNA"/>
</dbReference>
<dbReference type="AlphaFoldDB" id="C0QF75"/>
<keyword evidence="8" id="KW-0547">Nucleotide-binding</keyword>
<keyword evidence="7 19" id="KW-0812">Transmembrane</keyword>
<dbReference type="InterPro" id="IPR008207">
    <property type="entry name" value="Sig_transdc_His_kin_Hpt_dom"/>
</dbReference>
<dbReference type="OrthoDB" id="9758705at2"/>
<keyword evidence="9" id="KW-0418">Kinase</keyword>
<dbReference type="CDD" id="cd17546">
    <property type="entry name" value="REC_hyHK_CKI1_RcsC-like"/>
    <property type="match status" value="2"/>
</dbReference>
<evidence type="ECO:0000256" key="16">
    <source>
        <dbReference type="PROSITE-ProRule" id="PRU00110"/>
    </source>
</evidence>
<dbReference type="FunFam" id="3.30.565.10:FF:000010">
    <property type="entry name" value="Sensor histidine kinase RcsC"/>
    <property type="match status" value="1"/>
</dbReference>
<dbReference type="InterPro" id="IPR036097">
    <property type="entry name" value="HisK_dim/P_sf"/>
</dbReference>
<dbReference type="eggNOG" id="COG2198">
    <property type="taxonomic scope" value="Bacteria"/>
</dbReference>
<dbReference type="SUPFAM" id="SSF158472">
    <property type="entry name" value="HAMP domain-like"/>
    <property type="match status" value="1"/>
</dbReference>
<dbReference type="InterPro" id="IPR033417">
    <property type="entry name" value="CHASE8"/>
</dbReference>
<dbReference type="GO" id="GO:0005524">
    <property type="term" value="F:ATP binding"/>
    <property type="evidence" value="ECO:0007669"/>
    <property type="project" value="UniProtKB-KW"/>
</dbReference>
<evidence type="ECO:0000256" key="15">
    <source>
        <dbReference type="ARBA" id="ARBA00068150"/>
    </source>
</evidence>
<evidence type="ECO:0000256" key="18">
    <source>
        <dbReference type="SAM" id="MobiDB-lite"/>
    </source>
</evidence>
<dbReference type="SUPFAM" id="SSF52172">
    <property type="entry name" value="CheY-like"/>
    <property type="match status" value="2"/>
</dbReference>
<feature type="region of interest" description="Disordered" evidence="18">
    <location>
        <begin position="794"/>
        <end position="816"/>
    </location>
</feature>
<gene>
    <name evidence="24" type="primary">barA</name>
    <name evidence="24" type="ordered locus">HRM2_45200</name>
</gene>
<evidence type="ECO:0000256" key="6">
    <source>
        <dbReference type="ARBA" id="ARBA00022679"/>
    </source>
</evidence>
<feature type="modified residue" description="4-aspartylphosphate" evidence="17">
    <location>
        <position position="716"/>
    </location>
</feature>
<feature type="modified residue" description="4-aspartylphosphate" evidence="17">
    <location>
        <position position="574"/>
    </location>
</feature>
<dbReference type="CDD" id="cd16922">
    <property type="entry name" value="HATPase_EvgS-ArcB-TorS-like"/>
    <property type="match status" value="1"/>
</dbReference>
<dbReference type="PROSITE" id="PS50894">
    <property type="entry name" value="HPT"/>
    <property type="match status" value="1"/>
</dbReference>
<feature type="domain" description="HAMP" evidence="22">
    <location>
        <begin position="187"/>
        <end position="240"/>
    </location>
</feature>
<feature type="domain" description="Histidine kinase" evidence="20">
    <location>
        <begin position="280"/>
        <end position="501"/>
    </location>
</feature>
<accession>C0QF75</accession>
<feature type="domain" description="HPt" evidence="23">
    <location>
        <begin position="835"/>
        <end position="928"/>
    </location>
</feature>
<feature type="transmembrane region" description="Helical" evidence="19">
    <location>
        <begin position="17"/>
        <end position="41"/>
    </location>
</feature>
<dbReference type="Gene3D" id="3.40.50.2300">
    <property type="match status" value="2"/>
</dbReference>
<evidence type="ECO:0000256" key="10">
    <source>
        <dbReference type="ARBA" id="ARBA00022840"/>
    </source>
</evidence>
<feature type="domain" description="Response regulatory" evidence="21">
    <location>
        <begin position="667"/>
        <end position="787"/>
    </location>
</feature>
<keyword evidence="4" id="KW-1003">Cell membrane</keyword>
<evidence type="ECO:0000313" key="24">
    <source>
        <dbReference type="EMBL" id="ACN17576.1"/>
    </source>
</evidence>
<keyword evidence="10" id="KW-0067">ATP-binding</keyword>
<dbReference type="PANTHER" id="PTHR45339">
    <property type="entry name" value="HYBRID SIGNAL TRANSDUCTION HISTIDINE KINASE J"/>
    <property type="match status" value="1"/>
</dbReference>
<evidence type="ECO:0000256" key="11">
    <source>
        <dbReference type="ARBA" id="ARBA00022989"/>
    </source>
</evidence>
<evidence type="ECO:0000256" key="2">
    <source>
        <dbReference type="ARBA" id="ARBA00004651"/>
    </source>
</evidence>
<feature type="transmembrane region" description="Helical" evidence="19">
    <location>
        <begin position="159"/>
        <end position="182"/>
    </location>
</feature>
<keyword evidence="11 19" id="KW-1133">Transmembrane helix</keyword>
<evidence type="ECO:0000259" key="20">
    <source>
        <dbReference type="PROSITE" id="PS50109"/>
    </source>
</evidence>
<evidence type="ECO:0000259" key="23">
    <source>
        <dbReference type="PROSITE" id="PS50894"/>
    </source>
</evidence>
<dbReference type="KEGG" id="dat:HRM2_45200"/>
<dbReference type="eggNOG" id="COG2205">
    <property type="taxonomic scope" value="Bacteria"/>
</dbReference>
<dbReference type="RefSeq" id="WP_015906290.1">
    <property type="nucleotide sequence ID" value="NC_012108.1"/>
</dbReference>
<keyword evidence="12" id="KW-0902">Two-component regulatory system</keyword>
<dbReference type="InterPro" id="IPR005467">
    <property type="entry name" value="His_kinase_dom"/>
</dbReference>
<dbReference type="STRING" id="177437.HRM2_45200"/>
<dbReference type="PROSITE" id="PS50109">
    <property type="entry name" value="HIS_KIN"/>
    <property type="match status" value="1"/>
</dbReference>